<protein>
    <submittedName>
        <fullName evidence="1">Uncharacterized protein</fullName>
    </submittedName>
</protein>
<dbReference type="EMBL" id="NIOJ01000008">
    <property type="protein sequence ID" value="PNU00675.1"/>
    <property type="molecule type" value="Genomic_DNA"/>
</dbReference>
<proteinExistence type="predicted"/>
<evidence type="ECO:0000313" key="2">
    <source>
        <dbReference type="Proteomes" id="UP000236151"/>
    </source>
</evidence>
<reference evidence="1 2" key="1">
    <citation type="submission" date="2017-06" db="EMBL/GenBank/DDBJ databases">
        <title>Investigating the central metabolism of Clostridium thermosuccinogenes.</title>
        <authorList>
            <person name="Koendjbiharie J.G."/>
            <person name="van Kranenburg R."/>
        </authorList>
    </citation>
    <scope>NUCLEOTIDE SEQUENCE [LARGE SCALE GENOMIC DNA]</scope>
    <source>
        <strain evidence="1 2">DSM 5806</strain>
    </source>
</reference>
<organism evidence="1 2">
    <name type="scientific">Clostridium thermosuccinogenes</name>
    <dbReference type="NCBI Taxonomy" id="84032"/>
    <lineage>
        <taxon>Bacteria</taxon>
        <taxon>Bacillati</taxon>
        <taxon>Bacillota</taxon>
        <taxon>Clostridia</taxon>
        <taxon>Eubacteriales</taxon>
        <taxon>Clostridiaceae</taxon>
        <taxon>Clostridium</taxon>
    </lineage>
</organism>
<accession>A0A2K2FPF8</accession>
<dbReference type="AlphaFoldDB" id="A0A2K2FPF8"/>
<evidence type="ECO:0000313" key="1">
    <source>
        <dbReference type="EMBL" id="PNU00675.1"/>
    </source>
</evidence>
<dbReference type="KEGG" id="cthd:CDO33_07875"/>
<name>A0A2K2FPF8_9CLOT</name>
<keyword evidence="2" id="KW-1185">Reference proteome</keyword>
<sequence length="59" mass="6420">MQIDTTVVLHLQTKYGNLQINPPMQTDKHSANGAARQTPYVLRAAACTIRAAFALLAKP</sequence>
<gene>
    <name evidence="1" type="ORF">CDQ84_05375</name>
</gene>
<dbReference type="Proteomes" id="UP000236151">
    <property type="component" value="Unassembled WGS sequence"/>
</dbReference>
<comment type="caution">
    <text evidence="1">The sequence shown here is derived from an EMBL/GenBank/DDBJ whole genome shotgun (WGS) entry which is preliminary data.</text>
</comment>